<accession>A0ABM0T5M9</accession>
<gene>
    <name evidence="4" type="primary">LOC104706716</name>
</gene>
<feature type="region of interest" description="Disordered" evidence="1">
    <location>
        <begin position="149"/>
        <end position="173"/>
    </location>
</feature>
<keyword evidence="2" id="KW-0732">Signal</keyword>
<organism evidence="3 4">
    <name type="scientific">Camelina sativa</name>
    <name type="common">False flax</name>
    <name type="synonym">Myagrum sativum</name>
    <dbReference type="NCBI Taxonomy" id="90675"/>
    <lineage>
        <taxon>Eukaryota</taxon>
        <taxon>Viridiplantae</taxon>
        <taxon>Streptophyta</taxon>
        <taxon>Embryophyta</taxon>
        <taxon>Tracheophyta</taxon>
        <taxon>Spermatophyta</taxon>
        <taxon>Magnoliopsida</taxon>
        <taxon>eudicotyledons</taxon>
        <taxon>Gunneridae</taxon>
        <taxon>Pentapetalae</taxon>
        <taxon>rosids</taxon>
        <taxon>malvids</taxon>
        <taxon>Brassicales</taxon>
        <taxon>Brassicaceae</taxon>
        <taxon>Camelineae</taxon>
        <taxon>Camelina</taxon>
    </lineage>
</organism>
<dbReference type="PANTHER" id="PTHR13063:SF10">
    <property type="entry name" value="NITRIC OXIDE SYNTHASE-INTERACTING PROTEIN"/>
    <property type="match status" value="1"/>
</dbReference>
<reference evidence="3" key="1">
    <citation type="journal article" date="2014" name="Nat. Commun.">
        <title>The emerging biofuel crop Camelina sativa retains a highly undifferentiated hexaploid genome structure.</title>
        <authorList>
            <person name="Kagale S."/>
            <person name="Koh C."/>
            <person name="Nixon J."/>
            <person name="Bollina V."/>
            <person name="Clarke W.E."/>
            <person name="Tuteja R."/>
            <person name="Spillane C."/>
            <person name="Robinson S.J."/>
            <person name="Links M.G."/>
            <person name="Clarke C."/>
            <person name="Higgins E.E."/>
            <person name="Huebert T."/>
            <person name="Sharpe A.G."/>
            <person name="Parkin I.A."/>
        </authorList>
    </citation>
    <scope>NUCLEOTIDE SEQUENCE [LARGE SCALE GENOMIC DNA]</scope>
    <source>
        <strain evidence="3">cv. DH55</strain>
    </source>
</reference>
<evidence type="ECO:0000256" key="1">
    <source>
        <dbReference type="SAM" id="MobiDB-lite"/>
    </source>
</evidence>
<dbReference type="PANTHER" id="PTHR13063">
    <property type="entry name" value="ENOS INTERACTING PROTEIN"/>
    <property type="match status" value="1"/>
</dbReference>
<reference evidence="4" key="2">
    <citation type="submission" date="2025-08" db="UniProtKB">
        <authorList>
            <consortium name="RefSeq"/>
        </authorList>
    </citation>
    <scope>IDENTIFICATION</scope>
    <source>
        <tissue evidence="4">Leaf</tissue>
    </source>
</reference>
<name>A0ABM0T5M9_CAMSA</name>
<dbReference type="Proteomes" id="UP000694864">
    <property type="component" value="Chromosome 8"/>
</dbReference>
<dbReference type="RefSeq" id="XP_010421227.1">
    <property type="nucleotide sequence ID" value="XM_010422925.2"/>
</dbReference>
<protein>
    <submittedName>
        <fullName evidence="4">Nitric oxide synthase-interacting protein-like</fullName>
    </submittedName>
</protein>
<feature type="compositionally biased region" description="Basic and acidic residues" evidence="1">
    <location>
        <begin position="75"/>
        <end position="86"/>
    </location>
</feature>
<feature type="region of interest" description="Disordered" evidence="1">
    <location>
        <begin position="65"/>
        <end position="90"/>
    </location>
</feature>
<feature type="chain" id="PRO_5047276146" evidence="2">
    <location>
        <begin position="23"/>
        <end position="173"/>
    </location>
</feature>
<sequence length="173" mass="19841">MSGTILSCMFLFMVMISSFVECILECFLAHNKDIQKRVAAHIKQNKDDEEEKLMLQKARELDDFDQENHSAMPRNSEKNHNQDKNGFHGANSVKTTFFEKEALRMMKAFWLPSATPATSVRIDAPETHTACLEGKKKLKLKNLFTIRFTQDNSEEDENKTKSSSSSSYKQNPI</sequence>
<evidence type="ECO:0000256" key="2">
    <source>
        <dbReference type="SAM" id="SignalP"/>
    </source>
</evidence>
<keyword evidence="3" id="KW-1185">Reference proteome</keyword>
<feature type="signal peptide" evidence="2">
    <location>
        <begin position="1"/>
        <end position="22"/>
    </location>
</feature>
<evidence type="ECO:0000313" key="3">
    <source>
        <dbReference type="Proteomes" id="UP000694864"/>
    </source>
</evidence>
<proteinExistence type="predicted"/>
<evidence type="ECO:0000313" key="4">
    <source>
        <dbReference type="RefSeq" id="XP_010421227.1"/>
    </source>
</evidence>
<dbReference type="InterPro" id="IPR016818">
    <property type="entry name" value="NOSIP"/>
</dbReference>
<dbReference type="GeneID" id="104706716"/>